<gene>
    <name evidence="1" type="ORF">Acy02nite_33200</name>
</gene>
<dbReference type="Pfam" id="PF19787">
    <property type="entry name" value="DUF6271"/>
    <property type="match status" value="1"/>
</dbReference>
<dbReference type="Proteomes" id="UP000619479">
    <property type="component" value="Unassembled WGS sequence"/>
</dbReference>
<dbReference type="InterPro" id="IPR046238">
    <property type="entry name" value="DUF6271"/>
</dbReference>
<evidence type="ECO:0000313" key="2">
    <source>
        <dbReference type="Proteomes" id="UP000619479"/>
    </source>
</evidence>
<evidence type="ECO:0000313" key="1">
    <source>
        <dbReference type="EMBL" id="GID65439.1"/>
    </source>
</evidence>
<proteinExistence type="predicted"/>
<reference evidence="1" key="1">
    <citation type="submission" date="2021-01" db="EMBL/GenBank/DDBJ databases">
        <title>Whole genome shotgun sequence of Actinoplanes cyaneus NBRC 14990.</title>
        <authorList>
            <person name="Komaki H."/>
            <person name="Tamura T."/>
        </authorList>
    </citation>
    <scope>NUCLEOTIDE SEQUENCE</scope>
    <source>
        <strain evidence="1">NBRC 14990</strain>
    </source>
</reference>
<comment type="caution">
    <text evidence="1">The sequence shown here is derived from an EMBL/GenBank/DDBJ whole genome shotgun (WGS) entry which is preliminary data.</text>
</comment>
<organism evidence="1 2">
    <name type="scientific">Actinoplanes cyaneus</name>
    <dbReference type="NCBI Taxonomy" id="52696"/>
    <lineage>
        <taxon>Bacteria</taxon>
        <taxon>Bacillati</taxon>
        <taxon>Actinomycetota</taxon>
        <taxon>Actinomycetes</taxon>
        <taxon>Micromonosporales</taxon>
        <taxon>Micromonosporaceae</taxon>
        <taxon>Actinoplanes</taxon>
    </lineage>
</organism>
<dbReference type="AlphaFoldDB" id="A0A919IGI9"/>
<dbReference type="EMBL" id="BOMH01000025">
    <property type="protein sequence ID" value="GID65439.1"/>
    <property type="molecule type" value="Genomic_DNA"/>
</dbReference>
<name>A0A919IGI9_9ACTN</name>
<protein>
    <submittedName>
        <fullName evidence="1">Uncharacterized protein</fullName>
    </submittedName>
</protein>
<sequence>MKDRRRACLVVPTNRECVATLAEVIAEAEYAAGHFDVDVHLLILDSSEHFAEHAAALSAARNVWHLDDARQREFLRRVVGAADVTKPDLLLDLMQPKALSYGACTNRAFLTAAALGCDTVHRRDSDLYFQTYAGEKVFPIHAELSALGRPARDVVATEDRLDDSRRDLPVAMAGASFVGSMSVDIEDIRDHDAYYDLVSLWAAPGSTDEEKRALVDESFTGSAPFDGDHTILSVVDPMRVDMHNISFHGLQERVPLPPATDTIGSDYFLIHVADKAGLPGLLHNRHIVNFHTAERKTDAGFLAYQLRFAKFILSMYYLHFVYQRMTTDAPADIAALVRESTWQPREPNETTADLMEAAYRRLGGRFTGVADLIRERRDTLLIEARRDMDDYALLIDAWAALIAAARETPV</sequence>
<keyword evidence="2" id="KW-1185">Reference proteome</keyword>
<accession>A0A919IGI9</accession>